<evidence type="ECO:0000313" key="2">
    <source>
        <dbReference type="Proteomes" id="UP001209317"/>
    </source>
</evidence>
<dbReference type="EMBL" id="JAOTPL010000006">
    <property type="protein sequence ID" value="MCU7694077.1"/>
    <property type="molecule type" value="Genomic_DNA"/>
</dbReference>
<gene>
    <name evidence="1" type="ORF">OD355_06045</name>
</gene>
<sequence>MKIKIKSREKIISVKNNTALINWLRTHDSEQLETNEDYMQAYAKRKELFNGHYIRTDSIDIFVEDLVKLGYIELL</sequence>
<name>A0AAE3LJS9_9BACT</name>
<proteinExistence type="predicted"/>
<dbReference type="RefSeq" id="WP_263037563.1">
    <property type="nucleotide sequence ID" value="NZ_JAOTPL010000006.1"/>
</dbReference>
<comment type="caution">
    <text evidence="1">The sequence shown here is derived from an EMBL/GenBank/DDBJ whole genome shotgun (WGS) entry which is preliminary data.</text>
</comment>
<protein>
    <submittedName>
        <fullName evidence="1">Uncharacterized protein</fullName>
    </submittedName>
</protein>
<organism evidence="1 2">
    <name type="scientific">Haoranjiania flava</name>
    <dbReference type="NCBI Taxonomy" id="1856322"/>
    <lineage>
        <taxon>Bacteria</taxon>
        <taxon>Pseudomonadati</taxon>
        <taxon>Bacteroidota</taxon>
        <taxon>Chitinophagia</taxon>
        <taxon>Chitinophagales</taxon>
        <taxon>Chitinophagaceae</taxon>
        <taxon>Haoranjiania</taxon>
    </lineage>
</organism>
<evidence type="ECO:0000313" key="1">
    <source>
        <dbReference type="EMBL" id="MCU7694077.1"/>
    </source>
</evidence>
<keyword evidence="2" id="KW-1185">Reference proteome</keyword>
<dbReference type="AlphaFoldDB" id="A0AAE3LJS9"/>
<accession>A0AAE3LJS9</accession>
<reference evidence="1" key="1">
    <citation type="submission" date="2022-10" db="EMBL/GenBank/DDBJ databases">
        <authorList>
            <person name="Kim H.S."/>
            <person name="Kim J.-S."/>
            <person name="Suh M.K."/>
            <person name="Eom M.K."/>
            <person name="Lee J.-S."/>
        </authorList>
    </citation>
    <scope>NUCLEOTIDE SEQUENCE</scope>
    <source>
        <strain evidence="1">LIP-5</strain>
    </source>
</reference>
<dbReference type="Proteomes" id="UP001209317">
    <property type="component" value="Unassembled WGS sequence"/>
</dbReference>